<name>N0AZV1_9HYPH</name>
<feature type="region of interest" description="Disordered" evidence="1">
    <location>
        <begin position="1"/>
        <end position="30"/>
    </location>
</feature>
<dbReference type="Proteomes" id="UP000005952">
    <property type="component" value="Chromosome"/>
</dbReference>
<keyword evidence="3" id="KW-1185">Reference proteome</keyword>
<reference evidence="2 3" key="1">
    <citation type="journal article" date="2013" name="Genome Announc.">
        <title>Genome sequences for three denitrifying bacterial strains isolated from a uranium- and nitrate-contaminated subsurface environment.</title>
        <authorList>
            <person name="Venkatramanan R."/>
            <person name="Prakash O."/>
            <person name="Woyke T."/>
            <person name="Chain P."/>
            <person name="Goodwin L.A."/>
            <person name="Watson D."/>
            <person name="Brooks S."/>
            <person name="Kostka J.E."/>
            <person name="Green S.J."/>
        </authorList>
    </citation>
    <scope>NUCLEOTIDE SEQUENCE [LARGE SCALE GENOMIC DNA]</scope>
    <source>
        <strain evidence="2 3">1NES1</strain>
    </source>
</reference>
<gene>
    <name evidence="2" type="ORF">HYPDE_25198</name>
</gene>
<accession>N0AZV1</accession>
<feature type="compositionally biased region" description="Polar residues" evidence="1">
    <location>
        <begin position="10"/>
        <end position="21"/>
    </location>
</feature>
<dbReference type="STRING" id="670307.HYPDE_25198"/>
<protein>
    <submittedName>
        <fullName evidence="2">Uncharacterized protein</fullName>
    </submittedName>
</protein>
<evidence type="ECO:0000313" key="3">
    <source>
        <dbReference type="Proteomes" id="UP000005952"/>
    </source>
</evidence>
<dbReference type="HOGENOM" id="CLU_2464856_0_0_5"/>
<sequence length="88" mass="10175">MKSECPVASQLKSKPTTTRRGSQVPRPPAAVGLQRRRIQHAEENHNQHAPFLRTHQITPLRRIQIMHPPLTTGRECEATTMMWRLNEM</sequence>
<organism evidence="2 3">
    <name type="scientific">Hyphomicrobium denitrificans 1NES1</name>
    <dbReference type="NCBI Taxonomy" id="670307"/>
    <lineage>
        <taxon>Bacteria</taxon>
        <taxon>Pseudomonadati</taxon>
        <taxon>Pseudomonadota</taxon>
        <taxon>Alphaproteobacteria</taxon>
        <taxon>Hyphomicrobiales</taxon>
        <taxon>Hyphomicrobiaceae</taxon>
        <taxon>Hyphomicrobium</taxon>
    </lineage>
</organism>
<evidence type="ECO:0000313" key="2">
    <source>
        <dbReference type="EMBL" id="AGK56724.1"/>
    </source>
</evidence>
<proteinExistence type="predicted"/>
<dbReference type="AlphaFoldDB" id="N0AZV1"/>
<dbReference type="EMBL" id="CP005587">
    <property type="protein sequence ID" value="AGK56724.1"/>
    <property type="molecule type" value="Genomic_DNA"/>
</dbReference>
<evidence type="ECO:0000256" key="1">
    <source>
        <dbReference type="SAM" id="MobiDB-lite"/>
    </source>
</evidence>
<dbReference type="KEGG" id="hdt:HYPDE_25198"/>